<keyword evidence="2" id="KW-0732">Signal</keyword>
<keyword evidence="4" id="KW-1185">Reference proteome</keyword>
<dbReference type="RefSeq" id="WP_345924833.1">
    <property type="nucleotide sequence ID" value="NZ_JBDIVF010000002.1"/>
</dbReference>
<protein>
    <submittedName>
        <fullName evidence="3">Uncharacterized protein</fullName>
    </submittedName>
</protein>
<name>A0ABV2CSX0_9RHOO</name>
<evidence type="ECO:0000256" key="2">
    <source>
        <dbReference type="SAM" id="SignalP"/>
    </source>
</evidence>
<sequence>MRRLSAWLMMLLLAACAGSAERGSPAGTADTPATKPPASTPDKSPVRITQGSASTISRADKQRILAQMQASARPITLERACSFHNETGYKGSTRVNIRNGEVVELATTYEIPDYGICRIEKAGFRQVASTPSIELRHADGCTARIWTQGRQLTISYTRCAARCSRPEAFSYVWPVLIDQPSGRCD</sequence>
<evidence type="ECO:0000256" key="1">
    <source>
        <dbReference type="SAM" id="MobiDB-lite"/>
    </source>
</evidence>
<organism evidence="3 4">
    <name type="scientific">Uliginosibacterium paludis</name>
    <dbReference type="NCBI Taxonomy" id="1615952"/>
    <lineage>
        <taxon>Bacteria</taxon>
        <taxon>Pseudomonadati</taxon>
        <taxon>Pseudomonadota</taxon>
        <taxon>Betaproteobacteria</taxon>
        <taxon>Rhodocyclales</taxon>
        <taxon>Zoogloeaceae</taxon>
        <taxon>Uliginosibacterium</taxon>
    </lineage>
</organism>
<feature type="region of interest" description="Disordered" evidence="1">
    <location>
        <begin position="22"/>
        <end position="48"/>
    </location>
</feature>
<evidence type="ECO:0000313" key="3">
    <source>
        <dbReference type="EMBL" id="MET1490898.1"/>
    </source>
</evidence>
<dbReference type="EMBL" id="JBEWLZ010000008">
    <property type="protein sequence ID" value="MET1490898.1"/>
    <property type="molecule type" value="Genomic_DNA"/>
</dbReference>
<gene>
    <name evidence="3" type="ORF">ABVT11_13760</name>
</gene>
<comment type="caution">
    <text evidence="3">The sequence shown here is derived from an EMBL/GenBank/DDBJ whole genome shotgun (WGS) entry which is preliminary data.</text>
</comment>
<reference evidence="3 4" key="1">
    <citation type="submission" date="2024-07" db="EMBL/GenBank/DDBJ databases">
        <title>Uliginosibacterium paludis KCTC:42655.</title>
        <authorList>
            <person name="Kim M.K."/>
        </authorList>
    </citation>
    <scope>NUCLEOTIDE SEQUENCE [LARGE SCALE GENOMIC DNA]</scope>
    <source>
        <strain evidence="3 4">KCTC 42655</strain>
    </source>
</reference>
<proteinExistence type="predicted"/>
<feature type="chain" id="PRO_5046514312" evidence="2">
    <location>
        <begin position="20"/>
        <end position="185"/>
    </location>
</feature>
<accession>A0ABV2CSX0</accession>
<feature type="signal peptide" evidence="2">
    <location>
        <begin position="1"/>
        <end position="19"/>
    </location>
</feature>
<dbReference type="Proteomes" id="UP001548590">
    <property type="component" value="Unassembled WGS sequence"/>
</dbReference>
<evidence type="ECO:0000313" key="4">
    <source>
        <dbReference type="Proteomes" id="UP001548590"/>
    </source>
</evidence>
<dbReference type="PROSITE" id="PS51257">
    <property type="entry name" value="PROKAR_LIPOPROTEIN"/>
    <property type="match status" value="1"/>
</dbReference>